<dbReference type="EMBL" id="QWGR01000189">
    <property type="protein sequence ID" value="RIJ44052.1"/>
    <property type="molecule type" value="Genomic_DNA"/>
</dbReference>
<sequence>MVAGGNSDEGDGARALRRVASGFDGGKTVCQRFCCVAALKVGEAPHRRLNEAQSLQLSAAVMETPLVSGYTAATDEPHSGRLHFPRSPLCTYGGRYGFF</sequence>
<comment type="caution">
    <text evidence="1">The sequence shown here is derived from an EMBL/GenBank/DDBJ whole genome shotgun (WGS) entry which is preliminary data.</text>
</comment>
<dbReference type="AlphaFoldDB" id="A0A399SNZ1"/>
<proteinExistence type="predicted"/>
<gene>
    <name evidence="1" type="ORF">D1614_24565</name>
</gene>
<evidence type="ECO:0000313" key="1">
    <source>
        <dbReference type="EMBL" id="RIJ44052.1"/>
    </source>
</evidence>
<evidence type="ECO:0000313" key="2">
    <source>
        <dbReference type="Proteomes" id="UP000265926"/>
    </source>
</evidence>
<accession>A0A399SNZ1</accession>
<organism evidence="1 2">
    <name type="scientific">Maribellus luteus</name>
    <dbReference type="NCBI Taxonomy" id="2305463"/>
    <lineage>
        <taxon>Bacteria</taxon>
        <taxon>Pseudomonadati</taxon>
        <taxon>Bacteroidota</taxon>
        <taxon>Bacteroidia</taxon>
        <taxon>Marinilabiliales</taxon>
        <taxon>Prolixibacteraceae</taxon>
        <taxon>Maribellus</taxon>
    </lineage>
</organism>
<reference evidence="1 2" key="1">
    <citation type="submission" date="2018-08" db="EMBL/GenBank/DDBJ databases">
        <title>Pallidiluteibacterium maritimus gen. nov., sp. nov., isolated from coastal sediment.</title>
        <authorList>
            <person name="Zhou L.Y."/>
        </authorList>
    </citation>
    <scope>NUCLEOTIDE SEQUENCE [LARGE SCALE GENOMIC DNA]</scope>
    <source>
        <strain evidence="1 2">XSD2</strain>
    </source>
</reference>
<keyword evidence="2" id="KW-1185">Reference proteome</keyword>
<protein>
    <submittedName>
        <fullName evidence="1">Uncharacterized protein</fullName>
    </submittedName>
</protein>
<name>A0A399SNZ1_9BACT</name>
<dbReference type="Proteomes" id="UP000265926">
    <property type="component" value="Unassembled WGS sequence"/>
</dbReference>